<protein>
    <submittedName>
        <fullName evidence="2">Uncharacterized protein</fullName>
    </submittedName>
</protein>
<dbReference type="KEGG" id="tvd:SG34_030600"/>
<dbReference type="EMBL" id="CP059734">
    <property type="protein sequence ID" value="WDE09119.1"/>
    <property type="molecule type" value="Genomic_DNA"/>
</dbReference>
<evidence type="ECO:0000313" key="2">
    <source>
        <dbReference type="EMBL" id="WDE09119.1"/>
    </source>
</evidence>
<evidence type="ECO:0000313" key="3">
    <source>
        <dbReference type="Proteomes" id="UP000032352"/>
    </source>
</evidence>
<name>A0AAF0CF93_9GAMM</name>
<dbReference type="Proteomes" id="UP000032352">
    <property type="component" value="Chromosome pTvir"/>
</dbReference>
<organism evidence="2 3">
    <name type="scientific">Thalassomonas viridans</name>
    <dbReference type="NCBI Taxonomy" id="137584"/>
    <lineage>
        <taxon>Bacteria</taxon>
        <taxon>Pseudomonadati</taxon>
        <taxon>Pseudomonadota</taxon>
        <taxon>Gammaproteobacteria</taxon>
        <taxon>Alteromonadales</taxon>
        <taxon>Colwelliaceae</taxon>
        <taxon>Thalassomonas</taxon>
    </lineage>
</organism>
<sequence>MSESTPTPNEKAAAKSTPSETPDKEKASEVAEKDTAKQLKADMLQLCDDFAQFNEECAFVCDAFASIVREPETLDDPTIAGFSHYSIWLKEQVESFKERIYEAQRSLNR</sequence>
<feature type="compositionally biased region" description="Basic and acidic residues" evidence="1">
    <location>
        <begin position="21"/>
        <end position="33"/>
    </location>
</feature>
<reference evidence="2 3" key="1">
    <citation type="journal article" date="2015" name="Genome Announc.">
        <title>Draft Genome Sequences of Marine Isolates of Thalassomonas viridans and Thalassomonas actiniarum.</title>
        <authorList>
            <person name="Olonade I."/>
            <person name="van Zyl L.J."/>
            <person name="Trindade M."/>
        </authorList>
    </citation>
    <scope>NUCLEOTIDE SEQUENCE [LARGE SCALE GENOMIC DNA]</scope>
    <source>
        <strain evidence="2 3">XOM25</strain>
    </source>
</reference>
<dbReference type="AlphaFoldDB" id="A0AAF0CF93"/>
<accession>A0AAF0CF93</accession>
<proteinExistence type="predicted"/>
<feature type="region of interest" description="Disordered" evidence="1">
    <location>
        <begin position="1"/>
        <end position="33"/>
    </location>
</feature>
<keyword evidence="3" id="KW-1185">Reference proteome</keyword>
<dbReference type="RefSeq" id="WP_044841295.1">
    <property type="nucleotide sequence ID" value="NZ_CP059734.1"/>
</dbReference>
<evidence type="ECO:0000256" key="1">
    <source>
        <dbReference type="SAM" id="MobiDB-lite"/>
    </source>
</evidence>
<gene>
    <name evidence="2" type="ORF">SG34_030600</name>
</gene>
<reference evidence="2 3" key="2">
    <citation type="journal article" date="2022" name="Mar. Drugs">
        <title>Bioassay-Guided Fractionation Leads to the Detection of Cholic Acid Generated by the Rare Thalassomonas sp.</title>
        <authorList>
            <person name="Pheiffer F."/>
            <person name="Schneider Y.K."/>
            <person name="Hansen E.H."/>
            <person name="Andersen J.H."/>
            <person name="Isaksson J."/>
            <person name="Busche T."/>
            <person name="R C."/>
            <person name="Kalinowski J."/>
            <person name="Zyl L.V."/>
            <person name="Trindade M."/>
        </authorList>
    </citation>
    <scope>NUCLEOTIDE SEQUENCE [LARGE SCALE GENOMIC DNA]</scope>
    <source>
        <strain evidence="2 3">XOM25</strain>
    </source>
</reference>